<dbReference type="EMBL" id="QMQB01000005">
    <property type="protein sequence ID" value="RLE15225.1"/>
    <property type="molecule type" value="Genomic_DNA"/>
</dbReference>
<dbReference type="PANTHER" id="PTHR30053">
    <property type="entry name" value="ELONGATION FACTOR P"/>
    <property type="match status" value="1"/>
</dbReference>
<comment type="function">
    <text evidence="7">Involved in peptide bond synthesis. Stimulates efficient translation and peptide-bond synthesis on native or reconstituted 70S ribosomes in vitro. Probably functions indirectly by altering the affinity of the ribosome for aminoacyl-tRNA, thus increasing their reactivity as acceptors for peptidyl transferase.</text>
</comment>
<evidence type="ECO:0000256" key="4">
    <source>
        <dbReference type="ARBA" id="ARBA00022490"/>
    </source>
</evidence>
<organism evidence="12 13">
    <name type="scientific">Aerophobetes bacterium</name>
    <dbReference type="NCBI Taxonomy" id="2030807"/>
    <lineage>
        <taxon>Bacteria</taxon>
        <taxon>Candidatus Aerophobota</taxon>
    </lineage>
</organism>
<comment type="subcellular location">
    <subcellularLocation>
        <location evidence="1 7">Cytoplasm</location>
    </subcellularLocation>
</comment>
<keyword evidence="5 7" id="KW-0251">Elongation factor</keyword>
<dbReference type="AlphaFoldDB" id="A0A662DI84"/>
<evidence type="ECO:0000256" key="8">
    <source>
        <dbReference type="NCBIfam" id="TIGR00038"/>
    </source>
</evidence>
<dbReference type="Pfam" id="PF01132">
    <property type="entry name" value="EFP"/>
    <property type="match status" value="1"/>
</dbReference>
<dbReference type="InterPro" id="IPR001059">
    <property type="entry name" value="Transl_elong_P/YeiP_cen"/>
</dbReference>
<evidence type="ECO:0000313" key="12">
    <source>
        <dbReference type="EMBL" id="RLE15225.1"/>
    </source>
</evidence>
<dbReference type="GO" id="GO:0003746">
    <property type="term" value="F:translation elongation factor activity"/>
    <property type="evidence" value="ECO:0007669"/>
    <property type="project" value="UniProtKB-UniRule"/>
</dbReference>
<dbReference type="SMART" id="SM00841">
    <property type="entry name" value="Elong-fact-P_C"/>
    <property type="match status" value="1"/>
</dbReference>
<dbReference type="NCBIfam" id="TIGR00038">
    <property type="entry name" value="efp"/>
    <property type="match status" value="1"/>
</dbReference>
<dbReference type="Proteomes" id="UP000267654">
    <property type="component" value="Unassembled WGS sequence"/>
</dbReference>
<keyword evidence="4 7" id="KW-0963">Cytoplasm</keyword>
<evidence type="ECO:0000256" key="6">
    <source>
        <dbReference type="ARBA" id="ARBA00022917"/>
    </source>
</evidence>
<dbReference type="Pfam" id="PF09285">
    <property type="entry name" value="Elong-fact-P_C"/>
    <property type="match status" value="1"/>
</dbReference>
<sequence>MITANDLREGMKIEIDGNLYVVEEFQHVKRGRGGAFVRTKLRDLSTSQIIRRVFQPEEKIKDAFIEQKPAQYLYRDGDNFHFMDLETYEEKIIHKDQIPDKIPFLKDNLEVSFQIYEGKVVGIELPTFVEMKVIKAEPGLKGDTVGSATKPVVLESGYKLQVPLFIKEGDIIRLDTRTGEYIGKSQ</sequence>
<evidence type="ECO:0000259" key="10">
    <source>
        <dbReference type="SMART" id="SM00841"/>
    </source>
</evidence>
<dbReference type="FunFam" id="2.30.30.30:FF:000003">
    <property type="entry name" value="Elongation factor P"/>
    <property type="match status" value="1"/>
</dbReference>
<comment type="caution">
    <text evidence="12">The sequence shown here is derived from an EMBL/GenBank/DDBJ whole genome shotgun (WGS) entry which is preliminary data.</text>
</comment>
<evidence type="ECO:0000256" key="3">
    <source>
        <dbReference type="ARBA" id="ARBA00009479"/>
    </source>
</evidence>
<evidence type="ECO:0000256" key="1">
    <source>
        <dbReference type="ARBA" id="ARBA00004496"/>
    </source>
</evidence>
<evidence type="ECO:0000256" key="7">
    <source>
        <dbReference type="HAMAP-Rule" id="MF_00141"/>
    </source>
</evidence>
<feature type="domain" description="Elongation factor P C-terminal" evidence="10">
    <location>
        <begin position="129"/>
        <end position="184"/>
    </location>
</feature>
<dbReference type="HAMAP" id="MF_00141">
    <property type="entry name" value="EF_P"/>
    <property type="match status" value="1"/>
</dbReference>
<dbReference type="GO" id="GO:0043043">
    <property type="term" value="P:peptide biosynthetic process"/>
    <property type="evidence" value="ECO:0007669"/>
    <property type="project" value="InterPro"/>
</dbReference>
<dbReference type="InterPro" id="IPR013185">
    <property type="entry name" value="Transl_elong_KOW-like"/>
</dbReference>
<dbReference type="CDD" id="cd05794">
    <property type="entry name" value="S1_EF-P_repeat_2"/>
    <property type="match status" value="1"/>
</dbReference>
<proteinExistence type="inferred from homology"/>
<reference evidence="12 13" key="1">
    <citation type="submission" date="2018-06" db="EMBL/GenBank/DDBJ databases">
        <title>Extensive metabolic versatility and redundancy in microbially diverse, dynamic hydrothermal sediments.</title>
        <authorList>
            <person name="Dombrowski N."/>
            <person name="Teske A."/>
            <person name="Baker B.J."/>
        </authorList>
    </citation>
    <scope>NUCLEOTIDE SEQUENCE [LARGE SCALE GENOMIC DNA]</scope>
    <source>
        <strain evidence="12">B19_G9</strain>
    </source>
</reference>
<dbReference type="Pfam" id="PF08207">
    <property type="entry name" value="EFP_N"/>
    <property type="match status" value="1"/>
</dbReference>
<dbReference type="PANTHER" id="PTHR30053:SF12">
    <property type="entry name" value="ELONGATION FACTOR P (EF-P) FAMILY PROTEIN"/>
    <property type="match status" value="1"/>
</dbReference>
<dbReference type="InterPro" id="IPR013852">
    <property type="entry name" value="Transl_elong_P/YeiP_CS"/>
</dbReference>
<accession>A0A662DI84</accession>
<dbReference type="InterPro" id="IPR020599">
    <property type="entry name" value="Transl_elong_fac_P/YeiP"/>
</dbReference>
<comment type="similarity">
    <text evidence="3 7 9">Belongs to the elongation factor P family.</text>
</comment>
<evidence type="ECO:0000256" key="5">
    <source>
        <dbReference type="ARBA" id="ARBA00022768"/>
    </source>
</evidence>
<dbReference type="Gene3D" id="2.30.30.30">
    <property type="match status" value="1"/>
</dbReference>
<dbReference type="FunFam" id="2.40.50.140:FF:000004">
    <property type="entry name" value="Elongation factor P"/>
    <property type="match status" value="1"/>
</dbReference>
<dbReference type="InterPro" id="IPR012340">
    <property type="entry name" value="NA-bd_OB-fold"/>
</dbReference>
<dbReference type="FunFam" id="2.40.50.140:FF:000009">
    <property type="entry name" value="Elongation factor P"/>
    <property type="match status" value="1"/>
</dbReference>
<protein>
    <recommendedName>
        <fullName evidence="7 8">Elongation factor P</fullName>
        <shortName evidence="7">EF-P</shortName>
    </recommendedName>
</protein>
<dbReference type="SUPFAM" id="SSF50249">
    <property type="entry name" value="Nucleic acid-binding proteins"/>
    <property type="match status" value="2"/>
</dbReference>
<dbReference type="InterPro" id="IPR014722">
    <property type="entry name" value="Rib_uL2_dom2"/>
</dbReference>
<dbReference type="PIRSF" id="PIRSF005901">
    <property type="entry name" value="EF-P"/>
    <property type="match status" value="1"/>
</dbReference>
<dbReference type="NCBIfam" id="NF001810">
    <property type="entry name" value="PRK00529.1"/>
    <property type="match status" value="1"/>
</dbReference>
<dbReference type="SMART" id="SM01185">
    <property type="entry name" value="EFP"/>
    <property type="match status" value="1"/>
</dbReference>
<dbReference type="InterPro" id="IPR015365">
    <property type="entry name" value="Elong-fact-P_C"/>
</dbReference>
<evidence type="ECO:0000259" key="11">
    <source>
        <dbReference type="SMART" id="SM01185"/>
    </source>
</evidence>
<evidence type="ECO:0000313" key="13">
    <source>
        <dbReference type="Proteomes" id="UP000267654"/>
    </source>
</evidence>
<feature type="domain" description="Translation elongation factor P/YeiP central" evidence="11">
    <location>
        <begin position="67"/>
        <end position="121"/>
    </location>
</feature>
<dbReference type="SUPFAM" id="SSF50104">
    <property type="entry name" value="Translation proteins SH3-like domain"/>
    <property type="match status" value="1"/>
</dbReference>
<dbReference type="CDD" id="cd04470">
    <property type="entry name" value="S1_EF-P_repeat_1"/>
    <property type="match status" value="1"/>
</dbReference>
<comment type="pathway">
    <text evidence="2 7">Protein biosynthesis; polypeptide chain elongation.</text>
</comment>
<evidence type="ECO:0000256" key="9">
    <source>
        <dbReference type="RuleBase" id="RU004389"/>
    </source>
</evidence>
<keyword evidence="6 7" id="KW-0648">Protein biosynthesis</keyword>
<dbReference type="InterPro" id="IPR011768">
    <property type="entry name" value="Transl_elongation_fac_P"/>
</dbReference>
<name>A0A662DI84_UNCAE</name>
<dbReference type="GO" id="GO:0005829">
    <property type="term" value="C:cytosol"/>
    <property type="evidence" value="ECO:0007669"/>
    <property type="project" value="UniProtKB-ARBA"/>
</dbReference>
<gene>
    <name evidence="7 12" type="primary">efp</name>
    <name evidence="12" type="ORF">DRI96_00275</name>
</gene>
<dbReference type="InterPro" id="IPR008991">
    <property type="entry name" value="Translation_prot_SH3-like_sf"/>
</dbReference>
<dbReference type="UniPathway" id="UPA00345"/>
<dbReference type="PROSITE" id="PS01275">
    <property type="entry name" value="EFP"/>
    <property type="match status" value="1"/>
</dbReference>
<evidence type="ECO:0000256" key="2">
    <source>
        <dbReference type="ARBA" id="ARBA00004815"/>
    </source>
</evidence>
<dbReference type="Gene3D" id="2.40.50.140">
    <property type="entry name" value="Nucleic acid-binding proteins"/>
    <property type="match status" value="2"/>
</dbReference>